<reference evidence="1" key="1">
    <citation type="submission" date="2020-11" db="EMBL/GenBank/DDBJ databases">
        <title>Enhanced detection system for hospital associated transmission using whole genome sequencing surveillance.</title>
        <authorList>
            <person name="Harrison L.H."/>
            <person name="Van Tyne D."/>
            <person name="Marsh J.W."/>
            <person name="Griffith M.P."/>
            <person name="Snyder D.J."/>
            <person name="Cooper V.S."/>
            <person name="Mustapha M."/>
        </authorList>
    </citation>
    <scope>NUCLEOTIDE SEQUENCE</scope>
    <source>
        <strain evidence="1">STEN00091</strain>
    </source>
</reference>
<dbReference type="EMBL" id="JADUNP010000008">
    <property type="protein sequence ID" value="MBH1651739.1"/>
    <property type="molecule type" value="Genomic_DNA"/>
</dbReference>
<accession>A0A6B8J3K1</accession>
<evidence type="ECO:0000313" key="1">
    <source>
        <dbReference type="EMBL" id="MBH1651739.1"/>
    </source>
</evidence>
<dbReference type="PROSITE" id="PS51257">
    <property type="entry name" value="PROKAR_LIPOPROTEIN"/>
    <property type="match status" value="1"/>
</dbReference>
<proteinExistence type="predicted"/>
<dbReference type="RefSeq" id="WP_154262906.1">
    <property type="nucleotide sequence ID" value="NZ_CP040438.1"/>
</dbReference>
<evidence type="ECO:0000313" key="2">
    <source>
        <dbReference type="Proteomes" id="UP000625930"/>
    </source>
</evidence>
<dbReference type="Proteomes" id="UP000625930">
    <property type="component" value="Unassembled WGS sequence"/>
</dbReference>
<dbReference type="AlphaFoldDB" id="A0A6B8J3K1"/>
<name>A0A6B8J3K1_STEMA</name>
<comment type="caution">
    <text evidence="1">The sequence shown here is derived from an EMBL/GenBank/DDBJ whole genome shotgun (WGS) entry which is preliminary data.</text>
</comment>
<gene>
    <name evidence="1" type="ORF">I5U67_06105</name>
</gene>
<protein>
    <submittedName>
        <fullName evidence="1">Uncharacterized protein</fullName>
    </submittedName>
</protein>
<sequence>MHLRSLLALACAASSCIASAQAADAPAQVGLAITLQITDARAAPPPQQRSDAAEAVPPQVQALSPALSADEAAQRTVTVTY</sequence>
<organism evidence="1 2">
    <name type="scientific">Stenotrophomonas maltophilia</name>
    <name type="common">Pseudomonas maltophilia</name>
    <name type="synonym">Xanthomonas maltophilia</name>
    <dbReference type="NCBI Taxonomy" id="40324"/>
    <lineage>
        <taxon>Bacteria</taxon>
        <taxon>Pseudomonadati</taxon>
        <taxon>Pseudomonadota</taxon>
        <taxon>Gammaproteobacteria</taxon>
        <taxon>Lysobacterales</taxon>
        <taxon>Lysobacteraceae</taxon>
        <taxon>Stenotrophomonas</taxon>
        <taxon>Stenotrophomonas maltophilia group</taxon>
    </lineage>
</organism>